<sequence>MAYTSSSSLSSSSSDSEVSTGSKACLKAYSTLKEQYDSLSSDYKKSQFNLLSYKAGYKAASPAVEAFVNSSKMIEKQENVKSRSDKGYYAIPPPYTGNYIPPKHDLMFIDEQVGSESMDDVYNVSSSAVKAVELKVKPVD</sequence>
<proteinExistence type="predicted"/>
<protein>
    <submittedName>
        <fullName evidence="2">Uncharacterized protein</fullName>
    </submittedName>
</protein>
<organism evidence="2">
    <name type="scientific">Tanacetum cinerariifolium</name>
    <name type="common">Dalmatian daisy</name>
    <name type="synonym">Chrysanthemum cinerariifolium</name>
    <dbReference type="NCBI Taxonomy" id="118510"/>
    <lineage>
        <taxon>Eukaryota</taxon>
        <taxon>Viridiplantae</taxon>
        <taxon>Streptophyta</taxon>
        <taxon>Embryophyta</taxon>
        <taxon>Tracheophyta</taxon>
        <taxon>Spermatophyta</taxon>
        <taxon>Magnoliopsida</taxon>
        <taxon>eudicotyledons</taxon>
        <taxon>Gunneridae</taxon>
        <taxon>Pentapetalae</taxon>
        <taxon>asterids</taxon>
        <taxon>campanulids</taxon>
        <taxon>Asterales</taxon>
        <taxon>Asteraceae</taxon>
        <taxon>Asteroideae</taxon>
        <taxon>Anthemideae</taxon>
        <taxon>Anthemidinae</taxon>
        <taxon>Tanacetum</taxon>
    </lineage>
</organism>
<accession>A0A699K1F8</accession>
<evidence type="ECO:0000313" key="2">
    <source>
        <dbReference type="EMBL" id="GFA67070.1"/>
    </source>
</evidence>
<dbReference type="AlphaFoldDB" id="A0A699K1F8"/>
<comment type="caution">
    <text evidence="2">The sequence shown here is derived from an EMBL/GenBank/DDBJ whole genome shotgun (WGS) entry which is preliminary data.</text>
</comment>
<feature type="region of interest" description="Disordered" evidence="1">
    <location>
        <begin position="1"/>
        <end position="21"/>
    </location>
</feature>
<evidence type="ECO:0000256" key="1">
    <source>
        <dbReference type="SAM" id="MobiDB-lite"/>
    </source>
</evidence>
<gene>
    <name evidence="2" type="ORF">Tci_639042</name>
</gene>
<name>A0A699K1F8_TANCI</name>
<reference evidence="2" key="1">
    <citation type="journal article" date="2019" name="Sci. Rep.">
        <title>Draft genome of Tanacetum cinerariifolium, the natural source of mosquito coil.</title>
        <authorList>
            <person name="Yamashiro T."/>
            <person name="Shiraishi A."/>
            <person name="Satake H."/>
            <person name="Nakayama K."/>
        </authorList>
    </citation>
    <scope>NUCLEOTIDE SEQUENCE</scope>
</reference>
<dbReference type="EMBL" id="BKCJ010465894">
    <property type="protein sequence ID" value="GFA67070.1"/>
    <property type="molecule type" value="Genomic_DNA"/>
</dbReference>